<dbReference type="EMBL" id="JBHRWI010000024">
    <property type="protein sequence ID" value="MFC3512626.1"/>
    <property type="molecule type" value="Genomic_DNA"/>
</dbReference>
<keyword evidence="2" id="KW-0503">Monooxygenase</keyword>
<dbReference type="RefSeq" id="WP_377871466.1">
    <property type="nucleotide sequence ID" value="NZ_JBHMAY010000029.1"/>
</dbReference>
<organism evidence="2 3">
    <name type="scientific">Amycolatopsis halotolerans</name>
    <dbReference type="NCBI Taxonomy" id="330083"/>
    <lineage>
        <taxon>Bacteria</taxon>
        <taxon>Bacillati</taxon>
        <taxon>Actinomycetota</taxon>
        <taxon>Actinomycetes</taxon>
        <taxon>Pseudonocardiales</taxon>
        <taxon>Pseudonocardiaceae</taxon>
        <taxon>Amycolatopsis</taxon>
    </lineage>
</organism>
<feature type="domain" description="FAD-binding" evidence="1">
    <location>
        <begin position="3"/>
        <end position="334"/>
    </location>
</feature>
<dbReference type="SUPFAM" id="SSF51905">
    <property type="entry name" value="FAD/NAD(P)-binding domain"/>
    <property type="match status" value="1"/>
</dbReference>
<proteinExistence type="predicted"/>
<sequence length="399" mass="42884">MRILVCGAGIAGLAAANRLSALGHEVTLVERSPGPRPQGYMIDFFGAGYDAAEAMGVLPAIKDVAYPVSEAVLVDAQGKRRSEIQFAQFARTVGGRLLSVLRPDLEQALRATLPAEVELRYASGVVAVEDDGDRVAATLSDGSVLEADLLVGADGIHSTVRRLVFGEESQFLRYLGFHTAAFLFKSPEIQAVAAGRFCLTDTVGRQMGFYGLRAGTVAAFAVHRTPDPAMPDDIRASLLDTYGSLDWLVPEALTHCPPSEEIYYDQVAQIEMPTWSKGRVTLVGDAAYAVSLLAGQGASLGIGGAYVLADQLNRASSIEEGLAEYERLWRPVAADKQQVARNGARWFLPDSKPQLQLRRLALKLARLPGIDRFVAGSLTGKSTALITNLHYSSREGVRP</sequence>
<evidence type="ECO:0000259" key="1">
    <source>
        <dbReference type="Pfam" id="PF01494"/>
    </source>
</evidence>
<comment type="caution">
    <text evidence="2">The sequence shown here is derived from an EMBL/GenBank/DDBJ whole genome shotgun (WGS) entry which is preliminary data.</text>
</comment>
<reference evidence="3" key="1">
    <citation type="journal article" date="2019" name="Int. J. Syst. Evol. Microbiol.">
        <title>The Global Catalogue of Microorganisms (GCM) 10K type strain sequencing project: providing services to taxonomists for standard genome sequencing and annotation.</title>
        <authorList>
            <consortium name="The Broad Institute Genomics Platform"/>
            <consortium name="The Broad Institute Genome Sequencing Center for Infectious Disease"/>
            <person name="Wu L."/>
            <person name="Ma J."/>
        </authorList>
    </citation>
    <scope>NUCLEOTIDE SEQUENCE [LARGE SCALE GENOMIC DNA]</scope>
    <source>
        <strain evidence="3">CGMCC 4.7682</strain>
    </source>
</reference>
<dbReference type="InterPro" id="IPR051704">
    <property type="entry name" value="FAD_aromatic-hydroxylase"/>
</dbReference>
<dbReference type="GO" id="GO:0004497">
    <property type="term" value="F:monooxygenase activity"/>
    <property type="evidence" value="ECO:0007669"/>
    <property type="project" value="UniProtKB-KW"/>
</dbReference>
<accession>A0ABV7QH21</accession>
<evidence type="ECO:0000313" key="2">
    <source>
        <dbReference type="EMBL" id="MFC3512626.1"/>
    </source>
</evidence>
<dbReference type="PRINTS" id="PR00420">
    <property type="entry name" value="RNGMNOXGNASE"/>
</dbReference>
<dbReference type="Gene3D" id="3.50.50.60">
    <property type="entry name" value="FAD/NAD(P)-binding domain"/>
    <property type="match status" value="1"/>
</dbReference>
<keyword evidence="3" id="KW-1185">Reference proteome</keyword>
<name>A0ABV7QH21_9PSEU</name>
<dbReference type="InterPro" id="IPR002938">
    <property type="entry name" value="FAD-bd"/>
</dbReference>
<dbReference type="PANTHER" id="PTHR46865:SF8">
    <property type="entry name" value="POSSIBLE OXIDOREDUCTASE"/>
    <property type="match status" value="1"/>
</dbReference>
<keyword evidence="2" id="KW-0560">Oxidoreductase</keyword>
<dbReference type="Gene3D" id="3.30.9.10">
    <property type="entry name" value="D-Amino Acid Oxidase, subunit A, domain 2"/>
    <property type="match status" value="1"/>
</dbReference>
<dbReference type="InterPro" id="IPR036188">
    <property type="entry name" value="FAD/NAD-bd_sf"/>
</dbReference>
<dbReference type="Proteomes" id="UP001595764">
    <property type="component" value="Unassembled WGS sequence"/>
</dbReference>
<dbReference type="PANTHER" id="PTHR46865">
    <property type="entry name" value="OXIDOREDUCTASE-RELATED"/>
    <property type="match status" value="1"/>
</dbReference>
<evidence type="ECO:0000313" key="3">
    <source>
        <dbReference type="Proteomes" id="UP001595764"/>
    </source>
</evidence>
<gene>
    <name evidence="2" type="ORF">ACFORO_20835</name>
</gene>
<dbReference type="Pfam" id="PF01494">
    <property type="entry name" value="FAD_binding_3"/>
    <property type="match status" value="1"/>
</dbReference>
<protein>
    <submittedName>
        <fullName evidence="2">FAD-dependent monooxygenase</fullName>
    </submittedName>
</protein>